<feature type="region of interest" description="Disordered" evidence="7">
    <location>
        <begin position="1"/>
        <end position="40"/>
    </location>
</feature>
<evidence type="ECO:0008006" key="10">
    <source>
        <dbReference type="Google" id="ProtNLM"/>
    </source>
</evidence>
<evidence type="ECO:0000256" key="2">
    <source>
        <dbReference type="ARBA" id="ARBA00004514"/>
    </source>
</evidence>
<proteinExistence type="inferred from homology"/>
<dbReference type="GO" id="GO:0005886">
    <property type="term" value="C:plasma membrane"/>
    <property type="evidence" value="ECO:0007669"/>
    <property type="project" value="UniProtKB-SubCell"/>
</dbReference>
<gene>
    <name evidence="8" type="ORF">ES288_D12G016700v1</name>
</gene>
<accession>A0A5D2A3G8</accession>
<dbReference type="Pfam" id="PF09790">
    <property type="entry name" value="Hyccin"/>
    <property type="match status" value="1"/>
</dbReference>
<keyword evidence="3" id="KW-1003">Cell membrane</keyword>
<evidence type="ECO:0000256" key="3">
    <source>
        <dbReference type="ARBA" id="ARBA00022475"/>
    </source>
</evidence>
<name>A0A5D2A3G8_GOSDA</name>
<evidence type="ECO:0000313" key="8">
    <source>
        <dbReference type="EMBL" id="TYG39444.1"/>
    </source>
</evidence>
<keyword evidence="9" id="KW-1185">Reference proteome</keyword>
<dbReference type="PANTHER" id="PTHR31220:SF1">
    <property type="entry name" value="GH21176P"/>
    <property type="match status" value="1"/>
</dbReference>
<dbReference type="PANTHER" id="PTHR31220">
    <property type="entry name" value="HYCCIN RELATED"/>
    <property type="match status" value="1"/>
</dbReference>
<dbReference type="AlphaFoldDB" id="A0A5D2A3G8"/>
<dbReference type="GO" id="GO:0046854">
    <property type="term" value="P:phosphatidylinositol phosphate biosynthetic process"/>
    <property type="evidence" value="ECO:0007669"/>
    <property type="project" value="TreeGrafter"/>
</dbReference>
<evidence type="ECO:0000256" key="1">
    <source>
        <dbReference type="ARBA" id="ARBA00004236"/>
    </source>
</evidence>
<organism evidence="8 9">
    <name type="scientific">Gossypium darwinii</name>
    <name type="common">Darwin's cotton</name>
    <name type="synonym">Gossypium barbadense var. darwinii</name>
    <dbReference type="NCBI Taxonomy" id="34276"/>
    <lineage>
        <taxon>Eukaryota</taxon>
        <taxon>Viridiplantae</taxon>
        <taxon>Streptophyta</taxon>
        <taxon>Embryophyta</taxon>
        <taxon>Tracheophyta</taxon>
        <taxon>Spermatophyta</taxon>
        <taxon>Magnoliopsida</taxon>
        <taxon>eudicotyledons</taxon>
        <taxon>Gunneridae</taxon>
        <taxon>Pentapetalae</taxon>
        <taxon>rosids</taxon>
        <taxon>malvids</taxon>
        <taxon>Malvales</taxon>
        <taxon>Malvaceae</taxon>
        <taxon>Malvoideae</taxon>
        <taxon>Gossypium</taxon>
    </lineage>
</organism>
<feature type="compositionally biased region" description="Low complexity" evidence="7">
    <location>
        <begin position="9"/>
        <end position="33"/>
    </location>
</feature>
<dbReference type="GO" id="GO:0072659">
    <property type="term" value="P:protein localization to plasma membrane"/>
    <property type="evidence" value="ECO:0007669"/>
    <property type="project" value="TreeGrafter"/>
</dbReference>
<keyword evidence="5" id="KW-0472">Membrane</keyword>
<keyword evidence="4" id="KW-0963">Cytoplasm</keyword>
<dbReference type="Proteomes" id="UP000323506">
    <property type="component" value="Chromosome D12"/>
</dbReference>
<dbReference type="InterPro" id="IPR018619">
    <property type="entry name" value="Hyccin"/>
</dbReference>
<evidence type="ECO:0000256" key="5">
    <source>
        <dbReference type="ARBA" id="ARBA00023136"/>
    </source>
</evidence>
<dbReference type="GO" id="GO:0005829">
    <property type="term" value="C:cytosol"/>
    <property type="evidence" value="ECO:0007669"/>
    <property type="project" value="UniProtKB-SubCell"/>
</dbReference>
<dbReference type="EMBL" id="CM017712">
    <property type="protein sequence ID" value="TYG39444.1"/>
    <property type="molecule type" value="Genomic_DNA"/>
</dbReference>
<evidence type="ECO:0000256" key="6">
    <source>
        <dbReference type="ARBA" id="ARBA00034482"/>
    </source>
</evidence>
<evidence type="ECO:0000313" key="9">
    <source>
        <dbReference type="Proteomes" id="UP000323506"/>
    </source>
</evidence>
<evidence type="ECO:0000256" key="7">
    <source>
        <dbReference type="SAM" id="MobiDB-lite"/>
    </source>
</evidence>
<protein>
    <recommendedName>
        <fullName evidence="10">Hyccin</fullName>
    </recommendedName>
</protein>
<sequence length="212" mass="23077">MDFPHKHSTNFPSPSSSSTARQPPPSTATTSTTDNDPMHSWWESVSKQRSRILSLSYLLPSDGTTLSSLADSDRPALSLLSSPAAYSLISSALSSPTSGSGSDPLCQWLYETFQSSDPHLRLLVLSFLPLLSGTYLSRIHTSDSSSFPSFSGFEAVLLAVYSSEVKSRFGKPLLVQIPDLSQPSLYHAPRNKPADDDLDNPSAFYHLRSSHI</sequence>
<reference evidence="8 9" key="1">
    <citation type="submission" date="2019-06" db="EMBL/GenBank/DDBJ databases">
        <title>WGS assembly of Gossypium darwinii.</title>
        <authorList>
            <person name="Chen Z.J."/>
            <person name="Sreedasyam A."/>
            <person name="Ando A."/>
            <person name="Song Q."/>
            <person name="De L."/>
            <person name="Hulse-Kemp A."/>
            <person name="Ding M."/>
            <person name="Ye W."/>
            <person name="Kirkbride R."/>
            <person name="Jenkins J."/>
            <person name="Plott C."/>
            <person name="Lovell J."/>
            <person name="Lin Y.-M."/>
            <person name="Vaughn R."/>
            <person name="Liu B."/>
            <person name="Li W."/>
            <person name="Simpson S."/>
            <person name="Scheffler B."/>
            <person name="Saski C."/>
            <person name="Grover C."/>
            <person name="Hu G."/>
            <person name="Conover J."/>
            <person name="Carlson J."/>
            <person name="Shu S."/>
            <person name="Boston L."/>
            <person name="Williams M."/>
            <person name="Peterson D."/>
            <person name="Mcgee K."/>
            <person name="Jones D."/>
            <person name="Wendel J."/>
            <person name="Stelly D."/>
            <person name="Grimwood J."/>
            <person name="Schmutz J."/>
        </authorList>
    </citation>
    <scope>NUCLEOTIDE SEQUENCE [LARGE SCALE GENOMIC DNA]</scope>
    <source>
        <strain evidence="8">1808015.09</strain>
    </source>
</reference>
<comment type="subcellular location">
    <subcellularLocation>
        <location evidence="1">Cell membrane</location>
    </subcellularLocation>
    <subcellularLocation>
        <location evidence="2">Cytoplasm</location>
        <location evidence="2">Cytosol</location>
    </subcellularLocation>
</comment>
<comment type="similarity">
    <text evidence="6">Belongs to the Hyccin family.</text>
</comment>
<evidence type="ECO:0000256" key="4">
    <source>
        <dbReference type="ARBA" id="ARBA00022490"/>
    </source>
</evidence>